<evidence type="ECO:0000256" key="5">
    <source>
        <dbReference type="ARBA" id="ARBA00074140"/>
    </source>
</evidence>
<dbReference type="Pfam" id="PF12833">
    <property type="entry name" value="HTH_18"/>
    <property type="match status" value="1"/>
</dbReference>
<evidence type="ECO:0000256" key="1">
    <source>
        <dbReference type="ARBA" id="ARBA00022491"/>
    </source>
</evidence>
<reference evidence="9" key="1">
    <citation type="submission" date="2021-03" db="EMBL/GenBank/DDBJ databases">
        <title>Streptomyces poriferae sp. nov., a novel marine sponge-derived Actinobacteria species with anti-MRSA activity.</title>
        <authorList>
            <person name="Sandoval-Powers M."/>
            <person name="Kralova S."/>
            <person name="Nguyen G.-S."/>
            <person name="Fawwal D."/>
            <person name="Degnes K."/>
            <person name="Klinkenberg G."/>
            <person name="Sletta H."/>
            <person name="Wentzel A."/>
            <person name="Liles M.R."/>
        </authorList>
    </citation>
    <scope>NUCLEOTIDE SEQUENCE</scope>
    <source>
        <strain evidence="9">DSM 41794</strain>
    </source>
</reference>
<evidence type="ECO:0000256" key="2">
    <source>
        <dbReference type="ARBA" id="ARBA00023015"/>
    </source>
</evidence>
<comment type="caution">
    <text evidence="9">The sequence shown here is derived from an EMBL/GenBank/DDBJ whole genome shotgun (WGS) entry which is preliminary data.</text>
</comment>
<dbReference type="Proteomes" id="UP000664167">
    <property type="component" value="Unassembled WGS sequence"/>
</dbReference>
<evidence type="ECO:0000256" key="4">
    <source>
        <dbReference type="ARBA" id="ARBA00023163"/>
    </source>
</evidence>
<dbReference type="CDD" id="cd06124">
    <property type="entry name" value="cupin_NimR-like_N"/>
    <property type="match status" value="1"/>
</dbReference>
<dbReference type="SUPFAM" id="SSF51182">
    <property type="entry name" value="RmlC-like cupins"/>
    <property type="match status" value="1"/>
</dbReference>
<dbReference type="RefSeq" id="WP_206963345.1">
    <property type="nucleotide sequence ID" value="NZ_BAAAJJ010000001.1"/>
</dbReference>
<keyword evidence="10" id="KW-1185">Reference proteome</keyword>
<evidence type="ECO:0000256" key="3">
    <source>
        <dbReference type="ARBA" id="ARBA00023125"/>
    </source>
</evidence>
<sequence>MSLICQHRQKPARIPLAHQERIDWHDHADHQLISPGRGVLEVSTAQGSWVVPPHRAVWLPAHVPHAHQAYGPTEVRALTFPRSANPLRLDRPTVLAVSPLLREIIAVLTDEDAPAAGPRRNLERVALDQLRRVEALEVHLPALADGRLRDVAALLKEDPADGRTLAGLGTAVGASERTLSRLFREGTGMTFPQWRTQFRLHHALTLLAAGGSVTGTAAACGYSGPSAFIQAFRSAFGTTPGEYRQPLSGSAAGTGSRNSSRLPTGSQE</sequence>
<evidence type="ECO:0000256" key="6">
    <source>
        <dbReference type="ARBA" id="ARBA00079449"/>
    </source>
</evidence>
<dbReference type="GO" id="GO:0003700">
    <property type="term" value="F:DNA-binding transcription factor activity"/>
    <property type="evidence" value="ECO:0007669"/>
    <property type="project" value="InterPro"/>
</dbReference>
<dbReference type="PROSITE" id="PS01124">
    <property type="entry name" value="HTH_ARAC_FAMILY_2"/>
    <property type="match status" value="1"/>
</dbReference>
<dbReference type="GO" id="GO:0043565">
    <property type="term" value="F:sequence-specific DNA binding"/>
    <property type="evidence" value="ECO:0007669"/>
    <property type="project" value="InterPro"/>
</dbReference>
<evidence type="ECO:0000313" key="9">
    <source>
        <dbReference type="EMBL" id="MBO0513930.1"/>
    </source>
</evidence>
<dbReference type="InterPro" id="IPR011051">
    <property type="entry name" value="RmlC_Cupin_sf"/>
</dbReference>
<dbReference type="InterPro" id="IPR018062">
    <property type="entry name" value="HTH_AraC-typ_CS"/>
</dbReference>
<dbReference type="Gene3D" id="1.10.10.60">
    <property type="entry name" value="Homeodomain-like"/>
    <property type="match status" value="1"/>
</dbReference>
<proteinExistence type="predicted"/>
<keyword evidence="2" id="KW-0805">Transcription regulation</keyword>
<dbReference type="SMART" id="SM00342">
    <property type="entry name" value="HTH_ARAC"/>
    <property type="match status" value="1"/>
</dbReference>
<protein>
    <recommendedName>
        <fullName evidence="5">HTH-type transcriptional regulator RipA</fullName>
    </recommendedName>
    <alternativeName>
        <fullName evidence="6">Repressor of iron proteins A</fullName>
    </alternativeName>
</protein>
<dbReference type="InterPro" id="IPR020449">
    <property type="entry name" value="Tscrpt_reg_AraC-type_HTH"/>
</dbReference>
<dbReference type="PROSITE" id="PS00041">
    <property type="entry name" value="HTH_ARAC_FAMILY_1"/>
    <property type="match status" value="1"/>
</dbReference>
<dbReference type="EMBL" id="JAFLRJ010000173">
    <property type="protein sequence ID" value="MBO0513930.1"/>
    <property type="molecule type" value="Genomic_DNA"/>
</dbReference>
<gene>
    <name evidence="9" type="ORF">J0695_19305</name>
</gene>
<evidence type="ECO:0000313" key="10">
    <source>
        <dbReference type="Proteomes" id="UP000664167"/>
    </source>
</evidence>
<dbReference type="InterPro" id="IPR009057">
    <property type="entry name" value="Homeodomain-like_sf"/>
</dbReference>
<name>A0A939FBF0_9ACTN</name>
<dbReference type="InterPro" id="IPR018060">
    <property type="entry name" value="HTH_AraC"/>
</dbReference>
<dbReference type="PRINTS" id="PR00032">
    <property type="entry name" value="HTHARAC"/>
</dbReference>
<dbReference type="PANTHER" id="PTHR11019:SF199">
    <property type="entry name" value="HTH-TYPE TRANSCRIPTIONAL REGULATOR NIMR"/>
    <property type="match status" value="1"/>
</dbReference>
<accession>A0A939FBF0</accession>
<dbReference type="Gene3D" id="2.60.120.10">
    <property type="entry name" value="Jelly Rolls"/>
    <property type="match status" value="1"/>
</dbReference>
<feature type="region of interest" description="Disordered" evidence="7">
    <location>
        <begin position="243"/>
        <end position="268"/>
    </location>
</feature>
<feature type="compositionally biased region" description="Polar residues" evidence="7">
    <location>
        <begin position="247"/>
        <end position="268"/>
    </location>
</feature>
<evidence type="ECO:0000256" key="7">
    <source>
        <dbReference type="SAM" id="MobiDB-lite"/>
    </source>
</evidence>
<organism evidence="9 10">
    <name type="scientific">Streptomyces beijiangensis</name>
    <dbReference type="NCBI Taxonomy" id="163361"/>
    <lineage>
        <taxon>Bacteria</taxon>
        <taxon>Bacillati</taxon>
        <taxon>Actinomycetota</taxon>
        <taxon>Actinomycetes</taxon>
        <taxon>Kitasatosporales</taxon>
        <taxon>Streptomycetaceae</taxon>
        <taxon>Streptomyces</taxon>
    </lineage>
</organism>
<evidence type="ECO:0000259" key="8">
    <source>
        <dbReference type="PROSITE" id="PS01124"/>
    </source>
</evidence>
<keyword evidence="1" id="KW-0678">Repressor</keyword>
<dbReference type="AlphaFoldDB" id="A0A939FBF0"/>
<keyword evidence="4" id="KW-0804">Transcription</keyword>
<dbReference type="SUPFAM" id="SSF46689">
    <property type="entry name" value="Homeodomain-like"/>
    <property type="match status" value="1"/>
</dbReference>
<keyword evidence="3" id="KW-0238">DNA-binding</keyword>
<feature type="domain" description="HTH araC/xylS-type" evidence="8">
    <location>
        <begin position="149"/>
        <end position="246"/>
    </location>
</feature>
<dbReference type="FunFam" id="1.10.10.60:FF:000132">
    <property type="entry name" value="AraC family transcriptional regulator"/>
    <property type="match status" value="1"/>
</dbReference>
<dbReference type="InterPro" id="IPR014710">
    <property type="entry name" value="RmlC-like_jellyroll"/>
</dbReference>
<dbReference type="PANTHER" id="PTHR11019">
    <property type="entry name" value="HTH-TYPE TRANSCRIPTIONAL REGULATOR NIMR"/>
    <property type="match status" value="1"/>
</dbReference>